<keyword evidence="4" id="KW-1185">Reference proteome</keyword>
<dbReference type="SMART" id="SM00228">
    <property type="entry name" value="PDZ"/>
    <property type="match status" value="2"/>
</dbReference>
<dbReference type="EMBL" id="JAODUO010000002">
    <property type="protein sequence ID" value="KAK2194181.1"/>
    <property type="molecule type" value="Genomic_DNA"/>
</dbReference>
<dbReference type="InterPro" id="IPR051230">
    <property type="entry name" value="APP-Binding"/>
</dbReference>
<dbReference type="CDD" id="cd06721">
    <property type="entry name" value="PDZ1_syntenin-like"/>
    <property type="match status" value="1"/>
</dbReference>
<dbReference type="FunFam" id="2.30.42.10:FF:000043">
    <property type="entry name" value="Syntenin-1 isoform X1"/>
    <property type="match status" value="1"/>
</dbReference>
<dbReference type="PANTHER" id="PTHR12345:SF3">
    <property type="entry name" value="PDZ DOMAIN-CONTAINING PROTEIN"/>
    <property type="match status" value="1"/>
</dbReference>
<dbReference type="Proteomes" id="UP001209878">
    <property type="component" value="Unassembled WGS sequence"/>
</dbReference>
<organism evidence="3 4">
    <name type="scientific">Ridgeia piscesae</name>
    <name type="common">Tubeworm</name>
    <dbReference type="NCBI Taxonomy" id="27915"/>
    <lineage>
        <taxon>Eukaryota</taxon>
        <taxon>Metazoa</taxon>
        <taxon>Spiralia</taxon>
        <taxon>Lophotrochozoa</taxon>
        <taxon>Annelida</taxon>
        <taxon>Polychaeta</taxon>
        <taxon>Sedentaria</taxon>
        <taxon>Canalipalpata</taxon>
        <taxon>Sabellida</taxon>
        <taxon>Siboglinidae</taxon>
        <taxon>Ridgeia</taxon>
    </lineage>
</organism>
<gene>
    <name evidence="3" type="ORF">NP493_2g20072</name>
</gene>
<protein>
    <recommendedName>
        <fullName evidence="2">PDZ domain-containing protein</fullName>
    </recommendedName>
</protein>
<evidence type="ECO:0000256" key="1">
    <source>
        <dbReference type="ARBA" id="ARBA00022737"/>
    </source>
</evidence>
<keyword evidence="1" id="KW-0677">Repeat</keyword>
<dbReference type="PANTHER" id="PTHR12345">
    <property type="entry name" value="SYNTENIN RELATED"/>
    <property type="match status" value="1"/>
</dbReference>
<dbReference type="InterPro" id="IPR001478">
    <property type="entry name" value="PDZ"/>
</dbReference>
<dbReference type="Pfam" id="PF00595">
    <property type="entry name" value="PDZ"/>
    <property type="match status" value="2"/>
</dbReference>
<dbReference type="InterPro" id="IPR036034">
    <property type="entry name" value="PDZ_sf"/>
</dbReference>
<evidence type="ECO:0000313" key="3">
    <source>
        <dbReference type="EMBL" id="KAK2194181.1"/>
    </source>
</evidence>
<evidence type="ECO:0000259" key="2">
    <source>
        <dbReference type="PROSITE" id="PS50106"/>
    </source>
</evidence>
<feature type="domain" description="PDZ" evidence="2">
    <location>
        <begin position="107"/>
        <end position="173"/>
    </location>
</feature>
<accession>A0AAD9PGJ8</accession>
<evidence type="ECO:0000313" key="4">
    <source>
        <dbReference type="Proteomes" id="UP001209878"/>
    </source>
</evidence>
<feature type="domain" description="PDZ" evidence="2">
    <location>
        <begin position="191"/>
        <end position="266"/>
    </location>
</feature>
<dbReference type="AlphaFoldDB" id="A0AAD9PGJ8"/>
<sequence>MSAMYPSLEDMKVDQMAQAQRAYEHQVVDTAQPAVPVAQEATEVSTSSLYPILDDYMGLSGEVMAQHMAQTHQVVPHYTQVGQGQIAPISGDHTGLKRAEIKPGVREVLMCKDGEGKMGLRVCSINKGVFVSFVYRDSPAAMVGLRFGDQVLQVNGEDVAGWSTEKAMKYLKNCAPTDIRMAVRDRPFERTLTMQKDSTGHVGFVFKDNKITSLVKGSSAARNGLLIDHHMVEVNGQNVVGLKETEIKQLFDGCGRTVTVTIIPSFVYDHMIKSIGSKLVKKHMDHGVPDV</sequence>
<dbReference type="SUPFAM" id="SSF50156">
    <property type="entry name" value="PDZ domain-like"/>
    <property type="match status" value="2"/>
</dbReference>
<dbReference type="GO" id="GO:0005737">
    <property type="term" value="C:cytoplasm"/>
    <property type="evidence" value="ECO:0007669"/>
    <property type="project" value="TreeGrafter"/>
</dbReference>
<dbReference type="CDD" id="cd06794">
    <property type="entry name" value="PDZ2_syntenin-like"/>
    <property type="match status" value="1"/>
</dbReference>
<comment type="caution">
    <text evidence="3">The sequence shown here is derived from an EMBL/GenBank/DDBJ whole genome shotgun (WGS) entry which is preliminary data.</text>
</comment>
<reference evidence="3" key="1">
    <citation type="journal article" date="2023" name="Mol. Biol. Evol.">
        <title>Third-Generation Sequencing Reveals the Adaptive Role of the Epigenome in Three Deep-Sea Polychaetes.</title>
        <authorList>
            <person name="Perez M."/>
            <person name="Aroh O."/>
            <person name="Sun Y."/>
            <person name="Lan Y."/>
            <person name="Juniper S.K."/>
            <person name="Young C.R."/>
            <person name="Angers B."/>
            <person name="Qian P.Y."/>
        </authorList>
    </citation>
    <scope>NUCLEOTIDE SEQUENCE</scope>
    <source>
        <strain evidence="3">R07B-5</strain>
    </source>
</reference>
<dbReference type="GO" id="GO:0005886">
    <property type="term" value="C:plasma membrane"/>
    <property type="evidence" value="ECO:0007669"/>
    <property type="project" value="TreeGrafter"/>
</dbReference>
<name>A0AAD9PGJ8_RIDPI</name>
<proteinExistence type="predicted"/>
<dbReference type="PROSITE" id="PS50106">
    <property type="entry name" value="PDZ"/>
    <property type="match status" value="2"/>
</dbReference>
<dbReference type="Gene3D" id="2.30.42.10">
    <property type="match status" value="2"/>
</dbReference>